<dbReference type="InterPro" id="IPR052196">
    <property type="entry name" value="Bact_Kbp"/>
</dbReference>
<reference evidence="3 4" key="1">
    <citation type="submission" date="2023-07" db="EMBL/GenBank/DDBJ databases">
        <title>Genomic Encyclopedia of Type Strains, Phase IV (KMG-IV): sequencing the most valuable type-strain genomes for metagenomic binning, comparative biology and taxonomic classification.</title>
        <authorList>
            <person name="Goeker M."/>
        </authorList>
    </citation>
    <scope>NUCLEOTIDE SEQUENCE [LARGE SCALE GENOMIC DNA]</scope>
    <source>
        <strain evidence="3 4">DSM 27848</strain>
    </source>
</reference>
<dbReference type="InterPro" id="IPR018392">
    <property type="entry name" value="LysM"/>
</dbReference>
<keyword evidence="4" id="KW-1185">Reference proteome</keyword>
<organism evidence="3 4">
    <name type="scientific">Lederbergia wuyishanensis</name>
    <dbReference type="NCBI Taxonomy" id="1347903"/>
    <lineage>
        <taxon>Bacteria</taxon>
        <taxon>Bacillati</taxon>
        <taxon>Bacillota</taxon>
        <taxon>Bacilli</taxon>
        <taxon>Bacillales</taxon>
        <taxon>Bacillaceae</taxon>
        <taxon>Lederbergia</taxon>
    </lineage>
</organism>
<evidence type="ECO:0000259" key="2">
    <source>
        <dbReference type="PROSITE" id="PS51782"/>
    </source>
</evidence>
<feature type="domain" description="LysM" evidence="2">
    <location>
        <begin position="169"/>
        <end position="218"/>
    </location>
</feature>
<name>A0ABU0D733_9BACI</name>
<dbReference type="PROSITE" id="PS51782">
    <property type="entry name" value="LYSM"/>
    <property type="match status" value="1"/>
</dbReference>
<accession>A0ABU0D733</accession>
<evidence type="ECO:0000256" key="1">
    <source>
        <dbReference type="SAM" id="MobiDB-lite"/>
    </source>
</evidence>
<dbReference type="RefSeq" id="WP_244682491.1">
    <property type="nucleotide sequence ID" value="NZ_JALIRM010000011.1"/>
</dbReference>
<dbReference type="Gene3D" id="3.10.350.10">
    <property type="entry name" value="LysM domain"/>
    <property type="match status" value="1"/>
</dbReference>
<dbReference type="Proteomes" id="UP001232343">
    <property type="component" value="Unassembled WGS sequence"/>
</dbReference>
<dbReference type="EMBL" id="JAUSUO010000008">
    <property type="protein sequence ID" value="MDQ0344221.1"/>
    <property type="molecule type" value="Genomic_DNA"/>
</dbReference>
<dbReference type="SUPFAM" id="SSF54106">
    <property type="entry name" value="LysM domain"/>
    <property type="match status" value="1"/>
</dbReference>
<protein>
    <submittedName>
        <fullName evidence="3">Nucleoid-associated protein YgaU</fullName>
    </submittedName>
</protein>
<gene>
    <name evidence="3" type="ORF">J2S14_003062</name>
</gene>
<dbReference type="Pfam" id="PF01476">
    <property type="entry name" value="LysM"/>
    <property type="match status" value="1"/>
</dbReference>
<comment type="caution">
    <text evidence="3">The sequence shown here is derived from an EMBL/GenBank/DDBJ whole genome shotgun (WGS) entry which is preliminary data.</text>
</comment>
<evidence type="ECO:0000313" key="3">
    <source>
        <dbReference type="EMBL" id="MDQ0344221.1"/>
    </source>
</evidence>
<dbReference type="PANTHER" id="PTHR34700">
    <property type="entry name" value="POTASSIUM BINDING PROTEIN KBP"/>
    <property type="match status" value="1"/>
</dbReference>
<dbReference type="InterPro" id="IPR036779">
    <property type="entry name" value="LysM_dom_sf"/>
</dbReference>
<evidence type="ECO:0000313" key="4">
    <source>
        <dbReference type="Proteomes" id="UP001232343"/>
    </source>
</evidence>
<feature type="region of interest" description="Disordered" evidence="1">
    <location>
        <begin position="149"/>
        <end position="170"/>
    </location>
</feature>
<dbReference type="PANTHER" id="PTHR34700:SF4">
    <property type="entry name" value="PHAGE-LIKE ELEMENT PBSX PROTEIN XKDP"/>
    <property type="match status" value="1"/>
</dbReference>
<sequence>MHGIYFSVNNDKEGFQLPVNPEKVGVTNDGDGEEFTIAKIGNVNVPKDGKLKTYEIESFFPSQQYSFVVTKAKNPDYYVDRIEKWKENKWPVRFIYMDGSFKINELVTVESFKYDETGGSADVNFTLQLKQYKDFSPAKMKVVKPKTTNKAKVVTKKTPPRQTKKPQPKTYSLVKGDSLWKVAQKFLGSGTRYPEIAKLNGIKPSQYRRLPIGLKVKIPPK</sequence>
<proteinExistence type="predicted"/>
<feature type="compositionally biased region" description="Basic residues" evidence="1">
    <location>
        <begin position="149"/>
        <end position="167"/>
    </location>
</feature>
<dbReference type="CDD" id="cd00118">
    <property type="entry name" value="LysM"/>
    <property type="match status" value="1"/>
</dbReference>